<reference evidence="2" key="1">
    <citation type="journal article" date="2021" name="Proc. Natl. Acad. Sci. U.S.A.">
        <title>A Catalog of Tens of Thousands of Viruses from Human Metagenomes Reveals Hidden Associations with Chronic Diseases.</title>
        <authorList>
            <person name="Tisza M.J."/>
            <person name="Buck C.B."/>
        </authorList>
    </citation>
    <scope>NUCLEOTIDE SEQUENCE</scope>
    <source>
        <strain evidence="2">CtHEr2</strain>
    </source>
</reference>
<organism evidence="2">
    <name type="scientific">Siphoviridae sp. ctHEr2</name>
    <dbReference type="NCBI Taxonomy" id="2826229"/>
    <lineage>
        <taxon>Viruses</taxon>
        <taxon>Duplodnaviria</taxon>
        <taxon>Heunggongvirae</taxon>
        <taxon>Uroviricota</taxon>
        <taxon>Caudoviricetes</taxon>
    </lineage>
</organism>
<evidence type="ECO:0000256" key="1">
    <source>
        <dbReference type="SAM" id="Phobius"/>
    </source>
</evidence>
<keyword evidence="1" id="KW-1133">Transmembrane helix</keyword>
<feature type="transmembrane region" description="Helical" evidence="1">
    <location>
        <begin position="12"/>
        <end position="45"/>
    </location>
</feature>
<proteinExistence type="predicted"/>
<dbReference type="EMBL" id="BK015152">
    <property type="protein sequence ID" value="DAD93098.1"/>
    <property type="molecule type" value="Genomic_DNA"/>
</dbReference>
<keyword evidence="1" id="KW-0472">Membrane</keyword>
<keyword evidence="1" id="KW-0812">Transmembrane</keyword>
<protein>
    <submittedName>
        <fullName evidence="2">Uncharacterized protein</fullName>
    </submittedName>
</protein>
<evidence type="ECO:0000313" key="2">
    <source>
        <dbReference type="EMBL" id="DAD93098.1"/>
    </source>
</evidence>
<name>A0A8S5NFK4_9CAUD</name>
<sequence>MSNALVSIVRHIAAIVVTAATLVMGYLVCLVIFVATAPILAIVRLGGGRETAKRLTAWLLTRVAATTAIFETMAENITATLI</sequence>
<accession>A0A8S5NFK4</accession>